<comment type="caution">
    <text evidence="2">The sequence shown here is derived from an EMBL/GenBank/DDBJ whole genome shotgun (WGS) entry which is preliminary data.</text>
</comment>
<protein>
    <submittedName>
        <fullName evidence="2">SdpC family antimicrobial peptide</fullName>
    </submittedName>
</protein>
<proteinExistence type="predicted"/>
<dbReference type="PATRIC" id="fig|1053226.3.peg.5318"/>
<dbReference type="EMBL" id="AHEU01000045">
    <property type="protein sequence ID" value="EJR26670.1"/>
    <property type="molecule type" value="Genomic_DNA"/>
</dbReference>
<gene>
    <name evidence="2" type="ORF">IIG_05227</name>
</gene>
<dbReference type="Pfam" id="PF26137">
    <property type="entry name" value="Toxin_SdpC"/>
    <property type="match status" value="1"/>
</dbReference>
<accession>J8HL84</accession>
<feature type="transmembrane region" description="Helical" evidence="1">
    <location>
        <begin position="9"/>
        <end position="28"/>
    </location>
</feature>
<dbReference type="HOGENOM" id="CLU_1313343_0_0_9"/>
<name>J8HL84_BACCE</name>
<feature type="transmembrane region" description="Helical" evidence="1">
    <location>
        <begin position="145"/>
        <end position="165"/>
    </location>
</feature>
<keyword evidence="1" id="KW-0812">Transmembrane</keyword>
<reference evidence="2 3" key="1">
    <citation type="submission" date="2012-04" db="EMBL/GenBank/DDBJ databases">
        <title>The Genome Sequence of Bacillus cereus VD048.</title>
        <authorList>
            <consortium name="The Broad Institute Genome Sequencing Platform"/>
            <consortium name="The Broad Institute Genome Sequencing Center for Infectious Disease"/>
            <person name="Feldgarden M."/>
            <person name="Van der Auwera G.A."/>
            <person name="Mahillon J."/>
            <person name="Duprez V."/>
            <person name="Timmery S."/>
            <person name="Mattelet C."/>
            <person name="Dierick K."/>
            <person name="Sun M."/>
            <person name="Yu Z."/>
            <person name="Zhu L."/>
            <person name="Hu X."/>
            <person name="Shank E.B."/>
            <person name="Swiecicka I."/>
            <person name="Hansen B.M."/>
            <person name="Andrup L."/>
            <person name="Young S.K."/>
            <person name="Zeng Q."/>
            <person name="Gargeya S."/>
            <person name="Fitzgerald M."/>
            <person name="Haas B."/>
            <person name="Abouelleil A."/>
            <person name="Alvarado L."/>
            <person name="Arachchi H.M."/>
            <person name="Berlin A."/>
            <person name="Chapman S.B."/>
            <person name="Goldberg J."/>
            <person name="Griggs A."/>
            <person name="Gujja S."/>
            <person name="Hansen M."/>
            <person name="Howarth C."/>
            <person name="Imamovic A."/>
            <person name="Larimer J."/>
            <person name="McCowen C."/>
            <person name="Montmayeur A."/>
            <person name="Murphy C."/>
            <person name="Neiman D."/>
            <person name="Pearson M."/>
            <person name="Priest M."/>
            <person name="Roberts A."/>
            <person name="Saif S."/>
            <person name="Shea T."/>
            <person name="Sisk P."/>
            <person name="Sykes S."/>
            <person name="Wortman J."/>
            <person name="Nusbaum C."/>
            <person name="Birren B."/>
        </authorList>
    </citation>
    <scope>NUCLEOTIDE SEQUENCE [LARGE SCALE GENOMIC DNA]</scope>
    <source>
        <strain evidence="2 3">VD048</strain>
    </source>
</reference>
<dbReference type="RefSeq" id="WP_002166921.1">
    <property type="nucleotide sequence ID" value="NZ_JH792313.1"/>
</dbReference>
<evidence type="ECO:0000313" key="2">
    <source>
        <dbReference type="EMBL" id="EJR26670.1"/>
    </source>
</evidence>
<dbReference type="InterPro" id="IPR023888">
    <property type="entry name" value="SdpC-like"/>
</dbReference>
<sequence length="209" mass="23558">MIKQKPKPIIIILCFSLIVGMLFNLQSVKDKVYAAEAPTQYSKEEIFKGIFFGIGEYGEKVYNDSPLTISESKEERDFLETVDHITEYIKKENPSYLDDLSATIYSKNPNKINEQLQKGGEILNKALTEPTNNLTVEDSKALNSWLQGTGLCLVLAIYVVVWKYVKVTSSPPSDMPEPKTAMHYLDKNSSKSADTFTKEQLVHNIIVAL</sequence>
<evidence type="ECO:0000256" key="1">
    <source>
        <dbReference type="SAM" id="Phobius"/>
    </source>
</evidence>
<keyword evidence="1" id="KW-1133">Transmembrane helix</keyword>
<keyword evidence="1" id="KW-0472">Membrane</keyword>
<evidence type="ECO:0000313" key="3">
    <source>
        <dbReference type="Proteomes" id="UP000006960"/>
    </source>
</evidence>
<dbReference type="Proteomes" id="UP000006960">
    <property type="component" value="Unassembled WGS sequence"/>
</dbReference>
<dbReference type="AlphaFoldDB" id="J8HL84"/>
<organism evidence="2 3">
    <name type="scientific">Bacillus cereus VD048</name>
    <dbReference type="NCBI Taxonomy" id="1053226"/>
    <lineage>
        <taxon>Bacteria</taxon>
        <taxon>Bacillati</taxon>
        <taxon>Bacillota</taxon>
        <taxon>Bacilli</taxon>
        <taxon>Bacillales</taxon>
        <taxon>Bacillaceae</taxon>
        <taxon>Bacillus</taxon>
        <taxon>Bacillus cereus group</taxon>
    </lineage>
</organism>